<dbReference type="EMBL" id="CAFBMT010000019">
    <property type="protein sequence ID" value="CAB4948153.1"/>
    <property type="molecule type" value="Genomic_DNA"/>
</dbReference>
<evidence type="ECO:0000313" key="8">
    <source>
        <dbReference type="EMBL" id="CAB4847222.1"/>
    </source>
</evidence>
<dbReference type="EMBL" id="CAEZYF010000021">
    <property type="protein sequence ID" value="CAB4737765.1"/>
    <property type="molecule type" value="Genomic_DNA"/>
</dbReference>
<evidence type="ECO:0000256" key="1">
    <source>
        <dbReference type="ARBA" id="ARBA00006432"/>
    </source>
</evidence>
<feature type="domain" description="AMP-binding enzyme C-terminal" evidence="4">
    <location>
        <begin position="433"/>
        <end position="508"/>
    </location>
</feature>
<dbReference type="EMBL" id="CAFBOL010000016">
    <property type="protein sequence ID" value="CAB4982684.1"/>
    <property type="molecule type" value="Genomic_DNA"/>
</dbReference>
<dbReference type="Pfam" id="PF00501">
    <property type="entry name" value="AMP-binding"/>
    <property type="match status" value="1"/>
</dbReference>
<dbReference type="AlphaFoldDB" id="A0A6J6YYZ1"/>
<dbReference type="InterPro" id="IPR045851">
    <property type="entry name" value="AMP-bd_C_sf"/>
</dbReference>
<dbReference type="GO" id="GO:0006631">
    <property type="term" value="P:fatty acid metabolic process"/>
    <property type="evidence" value="ECO:0007669"/>
    <property type="project" value="TreeGrafter"/>
</dbReference>
<protein>
    <submittedName>
        <fullName evidence="7">Unannotated protein</fullName>
    </submittedName>
</protein>
<reference evidence="7" key="1">
    <citation type="submission" date="2020-05" db="EMBL/GenBank/DDBJ databases">
        <authorList>
            <person name="Chiriac C."/>
            <person name="Salcher M."/>
            <person name="Ghai R."/>
            <person name="Kavagutti S V."/>
        </authorList>
    </citation>
    <scope>NUCLEOTIDE SEQUENCE</scope>
</reference>
<evidence type="ECO:0000313" key="7">
    <source>
        <dbReference type="EMBL" id="CAB4814329.1"/>
    </source>
</evidence>
<dbReference type="PANTHER" id="PTHR43201:SF5">
    <property type="entry name" value="MEDIUM-CHAIN ACYL-COA LIGASE ACSF2, MITOCHONDRIAL"/>
    <property type="match status" value="1"/>
</dbReference>
<comment type="similarity">
    <text evidence="1">Belongs to the ATP-dependent AMP-binding enzyme family.</text>
</comment>
<dbReference type="EMBL" id="CAFAAV010000056">
    <property type="protein sequence ID" value="CAB4814329.1"/>
    <property type="molecule type" value="Genomic_DNA"/>
</dbReference>
<accession>A0A6J6YYZ1</accession>
<feature type="domain" description="AMP-dependent synthetase/ligase" evidence="3">
    <location>
        <begin position="20"/>
        <end position="383"/>
    </location>
</feature>
<dbReference type="InterPro" id="IPR000873">
    <property type="entry name" value="AMP-dep_synth/lig_dom"/>
</dbReference>
<dbReference type="Gene3D" id="3.30.300.30">
    <property type="match status" value="1"/>
</dbReference>
<gene>
    <name evidence="6" type="ORF">UFOPK2656_02669</name>
    <name evidence="7" type="ORF">UFOPK3099_00956</name>
    <name evidence="8" type="ORF">UFOPK3267_00434</name>
    <name evidence="9" type="ORF">UFOPK3651_02663</name>
    <name evidence="10" type="ORF">UFOPK3931_00907</name>
    <name evidence="5" type="ORF">UFOPK4189_02766</name>
</gene>
<evidence type="ECO:0000313" key="5">
    <source>
        <dbReference type="EMBL" id="CAB4365007.1"/>
    </source>
</evidence>
<dbReference type="EMBL" id="CAFBIY010000015">
    <property type="protein sequence ID" value="CAB4847222.1"/>
    <property type="molecule type" value="Genomic_DNA"/>
</dbReference>
<organism evidence="7">
    <name type="scientific">freshwater metagenome</name>
    <dbReference type="NCBI Taxonomy" id="449393"/>
    <lineage>
        <taxon>unclassified sequences</taxon>
        <taxon>metagenomes</taxon>
        <taxon>ecological metagenomes</taxon>
    </lineage>
</organism>
<dbReference type="Pfam" id="PF13193">
    <property type="entry name" value="AMP-binding_C"/>
    <property type="match status" value="1"/>
</dbReference>
<dbReference type="SUPFAM" id="SSF56801">
    <property type="entry name" value="Acetyl-CoA synthetase-like"/>
    <property type="match status" value="1"/>
</dbReference>
<evidence type="ECO:0000259" key="3">
    <source>
        <dbReference type="Pfam" id="PF00501"/>
    </source>
</evidence>
<dbReference type="GO" id="GO:0031956">
    <property type="term" value="F:medium-chain fatty acid-CoA ligase activity"/>
    <property type="evidence" value="ECO:0007669"/>
    <property type="project" value="TreeGrafter"/>
</dbReference>
<keyword evidence="2" id="KW-0436">Ligase</keyword>
<sequence>MYAMGEHGRFAAGDTMWALFADRVRRTPDAFMFGDEHGRRFTCAESLAWAERVAAGFHAMGVDERTVVSWQLPTRIETVIISLALSRIGAVQNPIIALYREREVGALLRIARTNLLLVPGVWKGFDYAEMAALLQARAMANGRPTFDIMLTDEGLPDGDPATLPAAPADPDIVKWLYSTSGTTSEPKAVRHSDGSLISAGTGIAKMLQPGLDDIAALAYPYAHIGGADHLVMAMRNGMATVSVEQFTPAASFPLFADYGVTVFGGGTAHYLALINDQAEHPDRLTLPHLRQFTGGGAPKPPELFWRMLEQTRGVRIRHGYGMTECPMIANGSADDTDEQLANTDGAPVEGCEILIVDEFEQPVPAGVDGDICVRGPMLFKGYLNEGADAEAFRPDGFFRTGDRGHLRADGHIVLTGRTKELIIRKGENISPREIEDVLMSHPAVGAIAVIGLPDDARGERVCAVIETAPGAAPITFQEMSEHCRAAGLMTQKIPEQLEVIDVLPRNPTLKILKRVLVEQFR</sequence>
<evidence type="ECO:0000313" key="6">
    <source>
        <dbReference type="EMBL" id="CAB4737765.1"/>
    </source>
</evidence>
<evidence type="ECO:0000313" key="10">
    <source>
        <dbReference type="EMBL" id="CAB4982684.1"/>
    </source>
</evidence>
<proteinExistence type="inferred from homology"/>
<evidence type="ECO:0000313" key="9">
    <source>
        <dbReference type="EMBL" id="CAB4948153.1"/>
    </source>
</evidence>
<name>A0A6J6YYZ1_9ZZZZ</name>
<dbReference type="PANTHER" id="PTHR43201">
    <property type="entry name" value="ACYL-COA SYNTHETASE"/>
    <property type="match status" value="1"/>
</dbReference>
<evidence type="ECO:0000259" key="4">
    <source>
        <dbReference type="Pfam" id="PF13193"/>
    </source>
</evidence>
<dbReference type="Gene3D" id="3.40.50.12780">
    <property type="entry name" value="N-terminal domain of ligase-like"/>
    <property type="match status" value="1"/>
</dbReference>
<dbReference type="EMBL" id="CAESGF010000022">
    <property type="protein sequence ID" value="CAB4365007.1"/>
    <property type="molecule type" value="Genomic_DNA"/>
</dbReference>
<dbReference type="InterPro" id="IPR042099">
    <property type="entry name" value="ANL_N_sf"/>
</dbReference>
<evidence type="ECO:0000256" key="2">
    <source>
        <dbReference type="ARBA" id="ARBA00022598"/>
    </source>
</evidence>
<dbReference type="InterPro" id="IPR025110">
    <property type="entry name" value="AMP-bd_C"/>
</dbReference>